<name>A0A6I9NNT1_9TELE</name>
<protein>
    <submittedName>
        <fullName evidence="4">Leucine-rich repeat serine/threonine-protein kinase 2-like</fullName>
    </submittedName>
</protein>
<dbReference type="InterPro" id="IPR050216">
    <property type="entry name" value="LRR_domain-containing"/>
</dbReference>
<organism evidence="3 4">
    <name type="scientific">Notothenia coriiceps</name>
    <name type="common">black rockcod</name>
    <dbReference type="NCBI Taxonomy" id="8208"/>
    <lineage>
        <taxon>Eukaryota</taxon>
        <taxon>Metazoa</taxon>
        <taxon>Chordata</taxon>
        <taxon>Craniata</taxon>
        <taxon>Vertebrata</taxon>
        <taxon>Euteleostomi</taxon>
        <taxon>Actinopterygii</taxon>
        <taxon>Neopterygii</taxon>
        <taxon>Teleostei</taxon>
        <taxon>Neoteleostei</taxon>
        <taxon>Acanthomorphata</taxon>
        <taxon>Eupercaria</taxon>
        <taxon>Perciformes</taxon>
        <taxon>Notothenioidei</taxon>
        <taxon>Nototheniidae</taxon>
        <taxon>Notothenia</taxon>
    </lineage>
</organism>
<dbReference type="KEGG" id="ncc:104952956"/>
<sequence>SLSHLPSKITTLKLANNNFTSIPEAILSLPNLRSVDMRTNSIAALPGPALWESSSLRELMFSQNCIRVLDLSGPLYKWTRLEKLHLSDNKLSQIPPQIGLLEGLTSLDVSRNTNLRFFPNEMGKLSRLWDLPLDGLRLQLDLKLIGSKTKDIVR</sequence>
<keyword evidence="3" id="KW-1185">Reference proteome</keyword>
<dbReference type="GO" id="GO:0005737">
    <property type="term" value="C:cytoplasm"/>
    <property type="evidence" value="ECO:0007669"/>
    <property type="project" value="TreeGrafter"/>
</dbReference>
<evidence type="ECO:0000313" key="4">
    <source>
        <dbReference type="RefSeq" id="XP_010778162.1"/>
    </source>
</evidence>
<dbReference type="Proteomes" id="UP000504611">
    <property type="component" value="Unplaced"/>
</dbReference>
<dbReference type="Gene3D" id="3.80.10.10">
    <property type="entry name" value="Ribonuclease Inhibitor"/>
    <property type="match status" value="1"/>
</dbReference>
<dbReference type="Pfam" id="PF12799">
    <property type="entry name" value="LRR_4"/>
    <property type="match status" value="1"/>
</dbReference>
<reference evidence="4" key="1">
    <citation type="submission" date="2025-08" db="UniProtKB">
        <authorList>
            <consortium name="RefSeq"/>
        </authorList>
    </citation>
    <scope>IDENTIFICATION</scope>
    <source>
        <tissue evidence="4">Muscle</tissue>
    </source>
</reference>
<proteinExistence type="predicted"/>
<dbReference type="PROSITE" id="PS51450">
    <property type="entry name" value="LRR"/>
    <property type="match status" value="1"/>
</dbReference>
<evidence type="ECO:0000313" key="3">
    <source>
        <dbReference type="Proteomes" id="UP000504611"/>
    </source>
</evidence>
<gene>
    <name evidence="4" type="primary">LOC104952956</name>
</gene>
<evidence type="ECO:0000256" key="2">
    <source>
        <dbReference type="ARBA" id="ARBA00022737"/>
    </source>
</evidence>
<dbReference type="PANTHER" id="PTHR48051">
    <property type="match status" value="1"/>
</dbReference>
<dbReference type="InterPro" id="IPR001611">
    <property type="entry name" value="Leu-rich_rpt"/>
</dbReference>
<dbReference type="InterPro" id="IPR003591">
    <property type="entry name" value="Leu-rich_rpt_typical-subtyp"/>
</dbReference>
<accession>A0A6I9NNT1</accession>
<dbReference type="InterPro" id="IPR032675">
    <property type="entry name" value="LRR_dom_sf"/>
</dbReference>
<keyword evidence="2" id="KW-0677">Repeat</keyword>
<evidence type="ECO:0000256" key="1">
    <source>
        <dbReference type="ARBA" id="ARBA00022614"/>
    </source>
</evidence>
<dbReference type="SUPFAM" id="SSF52058">
    <property type="entry name" value="L domain-like"/>
    <property type="match status" value="1"/>
</dbReference>
<dbReference type="OrthoDB" id="1728874at2759"/>
<dbReference type="Pfam" id="PF13855">
    <property type="entry name" value="LRR_8"/>
    <property type="match status" value="1"/>
</dbReference>
<keyword evidence="1" id="KW-0433">Leucine-rich repeat</keyword>
<dbReference type="GeneID" id="104952956"/>
<dbReference type="PANTHER" id="PTHR48051:SF1">
    <property type="entry name" value="RAS SUPPRESSOR PROTEIN 1"/>
    <property type="match status" value="1"/>
</dbReference>
<feature type="non-terminal residue" evidence="4">
    <location>
        <position position="1"/>
    </location>
</feature>
<dbReference type="RefSeq" id="XP_010778162.1">
    <property type="nucleotide sequence ID" value="XM_010779860.1"/>
</dbReference>
<dbReference type="InterPro" id="IPR025875">
    <property type="entry name" value="Leu-rich_rpt_4"/>
</dbReference>
<dbReference type="SMART" id="SM00369">
    <property type="entry name" value="LRR_TYP"/>
    <property type="match status" value="2"/>
</dbReference>
<dbReference type="AlphaFoldDB" id="A0A6I9NNT1"/>